<gene>
    <name evidence="4" type="ORF">QRX50_26020</name>
</gene>
<dbReference type="Gene3D" id="3.40.630.30">
    <property type="match status" value="1"/>
</dbReference>
<accession>A0A9Y2I732</accession>
<dbReference type="KEGG" id="acab:QRX50_26020"/>
<dbReference type="InterPro" id="IPR000182">
    <property type="entry name" value="GNAT_dom"/>
</dbReference>
<evidence type="ECO:0000256" key="2">
    <source>
        <dbReference type="ARBA" id="ARBA00023315"/>
    </source>
</evidence>
<dbReference type="PROSITE" id="PS51186">
    <property type="entry name" value="GNAT"/>
    <property type="match status" value="1"/>
</dbReference>
<protein>
    <submittedName>
        <fullName evidence="4">GNAT family N-acetyltransferase</fullName>
    </submittedName>
</protein>
<evidence type="ECO:0000259" key="3">
    <source>
        <dbReference type="PROSITE" id="PS51186"/>
    </source>
</evidence>
<evidence type="ECO:0000256" key="1">
    <source>
        <dbReference type="ARBA" id="ARBA00022679"/>
    </source>
</evidence>
<reference evidence="4 5" key="1">
    <citation type="submission" date="2023-06" db="EMBL/GenBank/DDBJ databases">
        <authorList>
            <person name="Oyuntsetseg B."/>
            <person name="Kim S.B."/>
        </authorList>
    </citation>
    <scope>NUCLEOTIDE SEQUENCE [LARGE SCALE GENOMIC DNA]</scope>
    <source>
        <strain evidence="4 5">2-15</strain>
    </source>
</reference>
<sequence length="163" mass="17785">MAEIRELTADDWRAWRALRHIALSESPNAFGARLTDWQGEGDTEARWRGRLTDLPFNVLASVDGRDAGMASGTAPDDAGVVDLQTMYVAPSARGHGVGDALIEAVTAWATSQGANSVRLQVFEDNAAAIALYRRCGFLDDGTVQYRRRALKMVRGLRHPSRSA</sequence>
<feature type="domain" description="N-acetyltransferase" evidence="3">
    <location>
        <begin position="2"/>
        <end position="157"/>
    </location>
</feature>
<dbReference type="InterPro" id="IPR016181">
    <property type="entry name" value="Acyl_CoA_acyltransferase"/>
</dbReference>
<dbReference type="Proteomes" id="UP001236014">
    <property type="component" value="Chromosome"/>
</dbReference>
<dbReference type="CDD" id="cd04301">
    <property type="entry name" value="NAT_SF"/>
    <property type="match status" value="1"/>
</dbReference>
<evidence type="ECO:0000313" key="5">
    <source>
        <dbReference type="Proteomes" id="UP001236014"/>
    </source>
</evidence>
<dbReference type="SUPFAM" id="SSF55729">
    <property type="entry name" value="Acyl-CoA N-acyltransferases (Nat)"/>
    <property type="match status" value="1"/>
</dbReference>
<evidence type="ECO:0000313" key="4">
    <source>
        <dbReference type="EMBL" id="WIX75020.1"/>
    </source>
</evidence>
<keyword evidence="1" id="KW-0808">Transferase</keyword>
<keyword evidence="5" id="KW-1185">Reference proteome</keyword>
<dbReference type="InterPro" id="IPR050832">
    <property type="entry name" value="Bact_Acetyltransf"/>
</dbReference>
<dbReference type="AlphaFoldDB" id="A0A9Y2I732"/>
<organism evidence="4 5">
    <name type="scientific">Amycolatopsis carbonis</name>
    <dbReference type="NCBI Taxonomy" id="715471"/>
    <lineage>
        <taxon>Bacteria</taxon>
        <taxon>Bacillati</taxon>
        <taxon>Actinomycetota</taxon>
        <taxon>Actinomycetes</taxon>
        <taxon>Pseudonocardiales</taxon>
        <taxon>Pseudonocardiaceae</taxon>
        <taxon>Amycolatopsis</taxon>
    </lineage>
</organism>
<dbReference type="PANTHER" id="PTHR43877:SF2">
    <property type="entry name" value="AMINOALKYLPHOSPHONATE N-ACETYLTRANSFERASE-RELATED"/>
    <property type="match status" value="1"/>
</dbReference>
<name>A0A9Y2I732_9PSEU</name>
<dbReference type="RefSeq" id="WP_285965797.1">
    <property type="nucleotide sequence ID" value="NZ_CP127294.1"/>
</dbReference>
<keyword evidence="2" id="KW-0012">Acyltransferase</keyword>
<dbReference type="EMBL" id="CP127294">
    <property type="protein sequence ID" value="WIX75020.1"/>
    <property type="molecule type" value="Genomic_DNA"/>
</dbReference>
<dbReference type="Pfam" id="PF00583">
    <property type="entry name" value="Acetyltransf_1"/>
    <property type="match status" value="1"/>
</dbReference>
<dbReference type="PANTHER" id="PTHR43877">
    <property type="entry name" value="AMINOALKYLPHOSPHONATE N-ACETYLTRANSFERASE-RELATED-RELATED"/>
    <property type="match status" value="1"/>
</dbReference>
<proteinExistence type="predicted"/>
<dbReference type="GO" id="GO:0016747">
    <property type="term" value="F:acyltransferase activity, transferring groups other than amino-acyl groups"/>
    <property type="evidence" value="ECO:0007669"/>
    <property type="project" value="InterPro"/>
</dbReference>